<dbReference type="EMBL" id="GBXM01013792">
    <property type="protein sequence ID" value="JAH94785.1"/>
    <property type="molecule type" value="Transcribed_RNA"/>
</dbReference>
<dbReference type="AlphaFoldDB" id="A0A0E9WYW0"/>
<name>A0A0E9WYW0_ANGAN</name>
<reference evidence="1" key="1">
    <citation type="submission" date="2014-11" db="EMBL/GenBank/DDBJ databases">
        <authorList>
            <person name="Amaro Gonzalez C."/>
        </authorList>
    </citation>
    <scope>NUCLEOTIDE SEQUENCE</scope>
</reference>
<reference evidence="1" key="2">
    <citation type="journal article" date="2015" name="Fish Shellfish Immunol.">
        <title>Early steps in the European eel (Anguilla anguilla)-Vibrio vulnificus interaction in the gills: Role of the RtxA13 toxin.</title>
        <authorList>
            <person name="Callol A."/>
            <person name="Pajuelo D."/>
            <person name="Ebbesson L."/>
            <person name="Teles M."/>
            <person name="MacKenzie S."/>
            <person name="Amaro C."/>
        </authorList>
    </citation>
    <scope>NUCLEOTIDE SEQUENCE</scope>
</reference>
<accession>A0A0E9WYW0</accession>
<organism evidence="1">
    <name type="scientific">Anguilla anguilla</name>
    <name type="common">European freshwater eel</name>
    <name type="synonym">Muraena anguilla</name>
    <dbReference type="NCBI Taxonomy" id="7936"/>
    <lineage>
        <taxon>Eukaryota</taxon>
        <taxon>Metazoa</taxon>
        <taxon>Chordata</taxon>
        <taxon>Craniata</taxon>
        <taxon>Vertebrata</taxon>
        <taxon>Euteleostomi</taxon>
        <taxon>Actinopterygii</taxon>
        <taxon>Neopterygii</taxon>
        <taxon>Teleostei</taxon>
        <taxon>Anguilliformes</taxon>
        <taxon>Anguillidae</taxon>
        <taxon>Anguilla</taxon>
    </lineage>
</organism>
<sequence length="97" mass="10824">MELLSLLTSSHQITSDILPAFAMCLIGLTRTIPNDIFPIPSHEAPPLPQKHFHFVSLPSLDPVCTILGVRHDHTCILVLHFDSATICQVDCVLVRKW</sequence>
<evidence type="ECO:0000313" key="1">
    <source>
        <dbReference type="EMBL" id="JAH94785.1"/>
    </source>
</evidence>
<proteinExistence type="predicted"/>
<protein>
    <submittedName>
        <fullName evidence="1">Uncharacterized protein</fullName>
    </submittedName>
</protein>